<feature type="transmembrane region" description="Helical" evidence="1">
    <location>
        <begin position="405"/>
        <end position="424"/>
    </location>
</feature>
<sequence length="716" mass="82319">MKVNKIDKIVLLLICISLSVGLITIYQRVNIEKQYNTAEIVLDYEEMLKFSESSGQSLGWWFENFKDYGANSVAIQEETINLLIKKGKSLRADIVSEMIKNYNWENNYSEEVVSEIKNNNIDLYDAIITTKDKNLYEYIVNGLDERYSEQFYKTYSSKDEYYIVLNGNIEDIYYGNSEKVITLEGKGVYENRNIVDSRLFNIGIGYDEEKINQAKNSGLDVVLRPINYPSDNKKLADVFISSNEKFGLVPRLYIVHGKEILGYPENEDKLLNYINEYNIVPVLIESATQREHLEQDGLNKLVEKSNYNSLRAFTMWDYIRGRYKYYNYEGAEEIENTMFRAITERNIRVIYFKPFFIEEGSSKYLTNADEYKDTFDSLTRRLEKHDIKLGQTKSINEFHIGAKRISILSFGIVLAAVFLFIKMFNIKNKHFNLLYLFAVPGAIVPMVMRNIAEKGYALVAAVVFSGIAIYYFMTNIKDVFDSSKSYSNIQLMIKSSIILTISVIISLVGAVFVDSMLSDVRYMLEMDIFRGVKLSQIVPFGVFLVIYLVYFLNKNNENAFKSSINIAKTLLNKDIKIYYAIIAGLIGIVGYVYISRTGHETNLQPSNIEMIFRNFMENVLLARPRTKEFLIAFPAIFAAVFSANKKSDFFTGIFMLTAAIGTSSVINTFSHIRTPIYLSVARTFIGLGFGIIIGCIAILLMNYIYLLHKKIQERLN</sequence>
<proteinExistence type="predicted"/>
<feature type="transmembrane region" description="Helical" evidence="1">
    <location>
        <begin position="684"/>
        <end position="706"/>
    </location>
</feature>
<feature type="transmembrane region" description="Helical" evidence="1">
    <location>
        <begin position="493"/>
        <end position="513"/>
    </location>
</feature>
<dbReference type="Pfam" id="PF18949">
    <property type="entry name" value="DUF5693"/>
    <property type="match status" value="1"/>
</dbReference>
<dbReference type="EMBL" id="JAGGKS010000005">
    <property type="protein sequence ID" value="MBP1926129.1"/>
    <property type="molecule type" value="Genomic_DNA"/>
</dbReference>
<feature type="transmembrane region" description="Helical" evidence="1">
    <location>
        <begin position="430"/>
        <end position="448"/>
    </location>
</feature>
<accession>A0ABS4GEL5</accession>
<dbReference type="Proteomes" id="UP001519342">
    <property type="component" value="Unassembled WGS sequence"/>
</dbReference>
<feature type="transmembrane region" description="Helical" evidence="1">
    <location>
        <begin position="6"/>
        <end position="26"/>
    </location>
</feature>
<keyword evidence="1" id="KW-0812">Transmembrane</keyword>
<gene>
    <name evidence="2" type="ORF">J2Z76_001993</name>
</gene>
<reference evidence="2 3" key="1">
    <citation type="submission" date="2021-03" db="EMBL/GenBank/DDBJ databases">
        <title>Genomic Encyclopedia of Type Strains, Phase IV (KMG-IV): sequencing the most valuable type-strain genomes for metagenomic binning, comparative biology and taxonomic classification.</title>
        <authorList>
            <person name="Goeker M."/>
        </authorList>
    </citation>
    <scope>NUCLEOTIDE SEQUENCE [LARGE SCALE GENOMIC DNA]</scope>
    <source>
        <strain evidence="2 3">DSM 24004</strain>
    </source>
</reference>
<evidence type="ECO:0000313" key="3">
    <source>
        <dbReference type="Proteomes" id="UP001519342"/>
    </source>
</evidence>
<keyword evidence="1" id="KW-0472">Membrane</keyword>
<comment type="caution">
    <text evidence="2">The sequence shown here is derived from an EMBL/GenBank/DDBJ whole genome shotgun (WGS) entry which is preliminary data.</text>
</comment>
<feature type="transmembrane region" description="Helical" evidence="1">
    <location>
        <begin position="534"/>
        <end position="552"/>
    </location>
</feature>
<dbReference type="RefSeq" id="WP_209511859.1">
    <property type="nucleotide sequence ID" value="NZ_JAGGKS010000005.1"/>
</dbReference>
<feature type="transmembrane region" description="Helical" evidence="1">
    <location>
        <begin position="649"/>
        <end position="672"/>
    </location>
</feature>
<organism evidence="2 3">
    <name type="scientific">Sedimentibacter acidaminivorans</name>
    <dbReference type="NCBI Taxonomy" id="913099"/>
    <lineage>
        <taxon>Bacteria</taxon>
        <taxon>Bacillati</taxon>
        <taxon>Bacillota</taxon>
        <taxon>Tissierellia</taxon>
        <taxon>Sedimentibacter</taxon>
    </lineage>
</organism>
<evidence type="ECO:0000256" key="1">
    <source>
        <dbReference type="SAM" id="Phobius"/>
    </source>
</evidence>
<evidence type="ECO:0000313" key="2">
    <source>
        <dbReference type="EMBL" id="MBP1926129.1"/>
    </source>
</evidence>
<keyword evidence="3" id="KW-1185">Reference proteome</keyword>
<feature type="transmembrane region" description="Helical" evidence="1">
    <location>
        <begin position="577"/>
        <end position="594"/>
    </location>
</feature>
<protein>
    <submittedName>
        <fullName evidence="2">Uncharacterized protein</fullName>
    </submittedName>
</protein>
<keyword evidence="1" id="KW-1133">Transmembrane helix</keyword>
<dbReference type="InterPro" id="IPR043748">
    <property type="entry name" value="DUF5693"/>
</dbReference>
<feature type="transmembrane region" description="Helical" evidence="1">
    <location>
        <begin position="455"/>
        <end position="473"/>
    </location>
</feature>
<name>A0ABS4GEL5_9FIRM</name>